<evidence type="ECO:0000313" key="6">
    <source>
        <dbReference type="EMBL" id="KAK7403402.1"/>
    </source>
</evidence>
<keyword evidence="2" id="KW-0808">Transferase</keyword>
<organism evidence="6 7">
    <name type="scientific">Neonectria punicea</name>
    <dbReference type="NCBI Taxonomy" id="979145"/>
    <lineage>
        <taxon>Eukaryota</taxon>
        <taxon>Fungi</taxon>
        <taxon>Dikarya</taxon>
        <taxon>Ascomycota</taxon>
        <taxon>Pezizomycotina</taxon>
        <taxon>Sordariomycetes</taxon>
        <taxon>Hypocreomycetidae</taxon>
        <taxon>Hypocreales</taxon>
        <taxon>Nectriaceae</taxon>
        <taxon>Neonectria</taxon>
    </lineage>
</organism>
<evidence type="ECO:0000313" key="7">
    <source>
        <dbReference type="Proteomes" id="UP001498476"/>
    </source>
</evidence>
<feature type="domain" description="O-methyltransferase dimerisation" evidence="5">
    <location>
        <begin position="53"/>
        <end position="114"/>
    </location>
</feature>
<proteinExistence type="predicted"/>
<comment type="caution">
    <text evidence="6">The sequence shown here is derived from an EMBL/GenBank/DDBJ whole genome shotgun (WGS) entry which is preliminary data.</text>
</comment>
<dbReference type="Proteomes" id="UP001498476">
    <property type="component" value="Unassembled WGS sequence"/>
</dbReference>
<dbReference type="InterPro" id="IPR012967">
    <property type="entry name" value="COMT_dimerisation"/>
</dbReference>
<dbReference type="EMBL" id="JAZAVJ010000247">
    <property type="protein sequence ID" value="KAK7403402.1"/>
    <property type="molecule type" value="Genomic_DNA"/>
</dbReference>
<sequence length="397" mass="44205">MAQQASTEQIDNLLTQVKTLSSSFNAGDRAKVQKSLLNALSHVETPYEQMLRLSGSHLQLACIRVGADIGLFKTLVESQEPLTCSYLGEKLGADPELLGRILRLLASAGWVKQAGKDIFTGEKITQDLAGPAMGSGAHLLFDIHNRTYQALPDCFAEHKYKEINDMHNGIFQKAFGTNLSCYEYLVHEPKLQGYMQDAMKLHQPEGDWLSVLPLDDEVKKWQVSDPDRVLFVDIGGGMGHQCIRLREKYPDVPGRVILQDMPITVDRIPKPMPHGIEAMPYNFDEPQQIKNAKFYYTRNVLHGLPDSGCIAALKNVALAMNTESLLVIDDLVVPDEGACTQACQLDFVMMASIAGKKRTRDQWYKLLDAAGFKISQILTYTWPLQDSLIIASPVLSK</sequence>
<evidence type="ECO:0000259" key="4">
    <source>
        <dbReference type="Pfam" id="PF00891"/>
    </source>
</evidence>
<keyword evidence="7" id="KW-1185">Reference proteome</keyword>
<dbReference type="InterPro" id="IPR001077">
    <property type="entry name" value="COMT_C"/>
</dbReference>
<dbReference type="SUPFAM" id="SSF46785">
    <property type="entry name" value="Winged helix' DNA-binding domain"/>
    <property type="match status" value="1"/>
</dbReference>
<keyword evidence="3" id="KW-0949">S-adenosyl-L-methionine</keyword>
<dbReference type="PANTHER" id="PTHR43712:SF2">
    <property type="entry name" value="O-METHYLTRANSFERASE CICE"/>
    <property type="match status" value="1"/>
</dbReference>
<evidence type="ECO:0000256" key="2">
    <source>
        <dbReference type="ARBA" id="ARBA00022679"/>
    </source>
</evidence>
<dbReference type="PROSITE" id="PS51683">
    <property type="entry name" value="SAM_OMT_II"/>
    <property type="match status" value="1"/>
</dbReference>
<dbReference type="Gene3D" id="1.10.10.10">
    <property type="entry name" value="Winged helix-like DNA-binding domain superfamily/Winged helix DNA-binding domain"/>
    <property type="match status" value="1"/>
</dbReference>
<dbReference type="InterPro" id="IPR036390">
    <property type="entry name" value="WH_DNA-bd_sf"/>
</dbReference>
<dbReference type="InterPro" id="IPR016461">
    <property type="entry name" value="COMT-like"/>
</dbReference>
<accession>A0ABR1GNE3</accession>
<keyword evidence="1" id="KW-0489">Methyltransferase</keyword>
<reference evidence="6 7" key="1">
    <citation type="journal article" date="2025" name="Microbiol. Resour. Announc.">
        <title>Draft genome sequences for Neonectria magnoliae and Neonectria punicea, canker pathogens of Liriodendron tulipifera and Acer saccharum in West Virginia.</title>
        <authorList>
            <person name="Petronek H.M."/>
            <person name="Kasson M.T."/>
            <person name="Metheny A.M."/>
            <person name="Stauder C.M."/>
            <person name="Lovett B."/>
            <person name="Lynch S.C."/>
            <person name="Garnas J.R."/>
            <person name="Kasson L.R."/>
            <person name="Stajich J.E."/>
        </authorList>
    </citation>
    <scope>NUCLEOTIDE SEQUENCE [LARGE SCALE GENOMIC DNA]</scope>
    <source>
        <strain evidence="6 7">NRRL 64653</strain>
    </source>
</reference>
<evidence type="ECO:0000256" key="3">
    <source>
        <dbReference type="ARBA" id="ARBA00022691"/>
    </source>
</evidence>
<feature type="domain" description="O-methyltransferase C-terminal" evidence="4">
    <location>
        <begin position="163"/>
        <end position="373"/>
    </location>
</feature>
<dbReference type="InterPro" id="IPR029063">
    <property type="entry name" value="SAM-dependent_MTases_sf"/>
</dbReference>
<dbReference type="InterPro" id="IPR036388">
    <property type="entry name" value="WH-like_DNA-bd_sf"/>
</dbReference>
<dbReference type="Gene3D" id="3.40.50.150">
    <property type="entry name" value="Vaccinia Virus protein VP39"/>
    <property type="match status" value="1"/>
</dbReference>
<dbReference type="Pfam" id="PF08100">
    <property type="entry name" value="Dimerisation"/>
    <property type="match status" value="1"/>
</dbReference>
<dbReference type="PIRSF" id="PIRSF005739">
    <property type="entry name" value="O-mtase"/>
    <property type="match status" value="1"/>
</dbReference>
<evidence type="ECO:0000256" key="1">
    <source>
        <dbReference type="ARBA" id="ARBA00022603"/>
    </source>
</evidence>
<evidence type="ECO:0008006" key="8">
    <source>
        <dbReference type="Google" id="ProtNLM"/>
    </source>
</evidence>
<protein>
    <recommendedName>
        <fullName evidence="8">O-methyltransferase domain-containing protein</fullName>
    </recommendedName>
</protein>
<dbReference type="Pfam" id="PF00891">
    <property type="entry name" value="Methyltransf_2"/>
    <property type="match status" value="1"/>
</dbReference>
<dbReference type="PANTHER" id="PTHR43712">
    <property type="entry name" value="PUTATIVE (AFU_ORTHOLOGUE AFUA_4G14580)-RELATED"/>
    <property type="match status" value="1"/>
</dbReference>
<gene>
    <name evidence="6" type="ORF">QQX98_010815</name>
</gene>
<dbReference type="SUPFAM" id="SSF53335">
    <property type="entry name" value="S-adenosyl-L-methionine-dependent methyltransferases"/>
    <property type="match status" value="1"/>
</dbReference>
<evidence type="ECO:0000259" key="5">
    <source>
        <dbReference type="Pfam" id="PF08100"/>
    </source>
</evidence>
<name>A0ABR1GNE3_9HYPO</name>